<name>A0A9Q1GEW4_SYNKA</name>
<dbReference type="AlphaFoldDB" id="A0A9Q1GEW4"/>
<gene>
    <name evidence="1" type="ORF">SKAU_G00030170</name>
</gene>
<dbReference type="EMBL" id="JAINUF010000001">
    <property type="protein sequence ID" value="KAJ8382239.1"/>
    <property type="molecule type" value="Genomic_DNA"/>
</dbReference>
<protein>
    <submittedName>
        <fullName evidence="1">Uncharacterized protein</fullName>
    </submittedName>
</protein>
<sequence length="67" mass="7207">MDSYLTDHLEQCCPFLFSPLAGIDGALQRTAELERGAKGTTTGCARDSLAYVAIGGVRLDDRTEDTL</sequence>
<keyword evidence="2" id="KW-1185">Reference proteome</keyword>
<evidence type="ECO:0000313" key="1">
    <source>
        <dbReference type="EMBL" id="KAJ8382239.1"/>
    </source>
</evidence>
<reference evidence="1" key="1">
    <citation type="journal article" date="2023" name="Science">
        <title>Genome structures resolve the early diversification of teleost fishes.</title>
        <authorList>
            <person name="Parey E."/>
            <person name="Louis A."/>
            <person name="Montfort J."/>
            <person name="Bouchez O."/>
            <person name="Roques C."/>
            <person name="Iampietro C."/>
            <person name="Lluch J."/>
            <person name="Castinel A."/>
            <person name="Donnadieu C."/>
            <person name="Desvignes T."/>
            <person name="Floi Bucao C."/>
            <person name="Jouanno E."/>
            <person name="Wen M."/>
            <person name="Mejri S."/>
            <person name="Dirks R."/>
            <person name="Jansen H."/>
            <person name="Henkel C."/>
            <person name="Chen W.J."/>
            <person name="Zahm M."/>
            <person name="Cabau C."/>
            <person name="Klopp C."/>
            <person name="Thompson A.W."/>
            <person name="Robinson-Rechavi M."/>
            <person name="Braasch I."/>
            <person name="Lecointre G."/>
            <person name="Bobe J."/>
            <person name="Postlethwait J.H."/>
            <person name="Berthelot C."/>
            <person name="Roest Crollius H."/>
            <person name="Guiguen Y."/>
        </authorList>
    </citation>
    <scope>NUCLEOTIDE SEQUENCE</scope>
    <source>
        <strain evidence="1">WJC10195</strain>
    </source>
</reference>
<organism evidence="1 2">
    <name type="scientific">Synaphobranchus kaupii</name>
    <name type="common">Kaup's arrowtooth eel</name>
    <dbReference type="NCBI Taxonomy" id="118154"/>
    <lineage>
        <taxon>Eukaryota</taxon>
        <taxon>Metazoa</taxon>
        <taxon>Chordata</taxon>
        <taxon>Craniata</taxon>
        <taxon>Vertebrata</taxon>
        <taxon>Euteleostomi</taxon>
        <taxon>Actinopterygii</taxon>
        <taxon>Neopterygii</taxon>
        <taxon>Teleostei</taxon>
        <taxon>Anguilliformes</taxon>
        <taxon>Synaphobranchidae</taxon>
        <taxon>Synaphobranchus</taxon>
    </lineage>
</organism>
<evidence type="ECO:0000313" key="2">
    <source>
        <dbReference type="Proteomes" id="UP001152622"/>
    </source>
</evidence>
<dbReference type="Proteomes" id="UP001152622">
    <property type="component" value="Chromosome 1"/>
</dbReference>
<proteinExistence type="predicted"/>
<comment type="caution">
    <text evidence="1">The sequence shown here is derived from an EMBL/GenBank/DDBJ whole genome shotgun (WGS) entry which is preliminary data.</text>
</comment>
<accession>A0A9Q1GEW4</accession>